<sequence>MARRHATGGPPRNSALAAVTLLGFILAVVSGQPAPGLVPQWCGLFDHASTAPCVSNSACATGDSWWSDYSVCKLPGPAGQYPYNVSSYDVCGGPDAITRVPLVDSAGLQLGEATLYRLYASTQLQVAVTLGVSAPAVAMYRHVEGVSASLFLSDSLLTGPRPQYSYLLPAGADATAPFTCFTWSLDLKSVCDPLTSYQSSGGAGCTCYNGAAYPAGCPPKDLSQASTPYFSLQLHVSLAQPSADSCALDSAANATLRTNFNASSIPGTGQGTIPVGPVPTACQSSAPPPGTAYPPYVFPSPPVVYSPPPLSPPVTPLAPSLPPPPPQIAPDVPPPPPAIPPPPALPPAPPGGPAATITLRSPLETLVQAEECSQAVMQLYPLYRGGASSFDCRVTPSSLGVGSSVVFTLTFKSWAALSTFRNRLNDKDTWEGLFGATSVGCGALGTYEDSSADSGYAVCGAEGQAPGCRFVLPALRCQPPPPPPPSPPPPVPCSARMSVTKVAAKFVYALCDALITFNEVMFLPNVSTISPFLCDLNDARNTAWVEGLVADEASSQTYIANAQNMANIQTLASYLNLTCNDVLKFDASACNGGSVTYTQQTLPPSSCARPPPPPPRPSWPPLSPLPPDPPDPMPPTPPPEPPGPPSIPSPPAPPGPPGTPLPPNPPPPSPDPPLPPPPPTPPGLPAPPGQPLPPSMPSPSPPPTMPPPQQPPPPNPPPPPTPPRNPSWPSSPPRPPRAPRSAGRRLRTIGVGEQREGWTREADRKREGGRRDDGQHPDGEPGVL</sequence>
<evidence type="ECO:0000313" key="3">
    <source>
        <dbReference type="EMBL" id="KAG2492711.1"/>
    </source>
</evidence>
<keyword evidence="2" id="KW-0732">Signal</keyword>
<dbReference type="EMBL" id="JAEHOE010000043">
    <property type="protein sequence ID" value="KAG2492711.1"/>
    <property type="molecule type" value="Genomic_DNA"/>
</dbReference>
<reference evidence="3" key="1">
    <citation type="journal article" date="2020" name="bioRxiv">
        <title>Comparative genomics of Chlamydomonas.</title>
        <authorList>
            <person name="Craig R.J."/>
            <person name="Hasan A.R."/>
            <person name="Ness R.W."/>
            <person name="Keightley P.D."/>
        </authorList>
    </citation>
    <scope>NUCLEOTIDE SEQUENCE</scope>
    <source>
        <strain evidence="3">CCAP 11/70</strain>
    </source>
</reference>
<accession>A0A835Y260</accession>
<name>A0A835Y260_9CHLO</name>
<dbReference type="Proteomes" id="UP000612055">
    <property type="component" value="Unassembled WGS sequence"/>
</dbReference>
<feature type="signal peptide" evidence="2">
    <location>
        <begin position="1"/>
        <end position="31"/>
    </location>
</feature>
<dbReference type="AlphaFoldDB" id="A0A835Y260"/>
<feature type="chain" id="PRO_5032332465" description="Pherophorin domain-containing protein" evidence="2">
    <location>
        <begin position="32"/>
        <end position="784"/>
    </location>
</feature>
<evidence type="ECO:0008006" key="5">
    <source>
        <dbReference type="Google" id="ProtNLM"/>
    </source>
</evidence>
<evidence type="ECO:0000256" key="1">
    <source>
        <dbReference type="SAM" id="MobiDB-lite"/>
    </source>
</evidence>
<feature type="compositionally biased region" description="Basic and acidic residues" evidence="1">
    <location>
        <begin position="753"/>
        <end position="784"/>
    </location>
</feature>
<evidence type="ECO:0000256" key="2">
    <source>
        <dbReference type="SAM" id="SignalP"/>
    </source>
</evidence>
<evidence type="ECO:0000313" key="4">
    <source>
        <dbReference type="Proteomes" id="UP000612055"/>
    </source>
</evidence>
<comment type="caution">
    <text evidence="3">The sequence shown here is derived from an EMBL/GenBank/DDBJ whole genome shotgun (WGS) entry which is preliminary data.</text>
</comment>
<keyword evidence="4" id="KW-1185">Reference proteome</keyword>
<dbReference type="OrthoDB" id="542859at2759"/>
<gene>
    <name evidence="3" type="ORF">HYH03_009124</name>
</gene>
<feature type="compositionally biased region" description="Pro residues" evidence="1">
    <location>
        <begin position="609"/>
        <end position="738"/>
    </location>
</feature>
<feature type="region of interest" description="Disordered" evidence="1">
    <location>
        <begin position="599"/>
        <end position="784"/>
    </location>
</feature>
<organism evidence="3 4">
    <name type="scientific">Edaphochlamys debaryana</name>
    <dbReference type="NCBI Taxonomy" id="47281"/>
    <lineage>
        <taxon>Eukaryota</taxon>
        <taxon>Viridiplantae</taxon>
        <taxon>Chlorophyta</taxon>
        <taxon>core chlorophytes</taxon>
        <taxon>Chlorophyceae</taxon>
        <taxon>CS clade</taxon>
        <taxon>Chlamydomonadales</taxon>
        <taxon>Chlamydomonadales incertae sedis</taxon>
        <taxon>Edaphochlamys</taxon>
    </lineage>
</organism>
<protein>
    <recommendedName>
        <fullName evidence="5">Pherophorin domain-containing protein</fullName>
    </recommendedName>
</protein>
<feature type="region of interest" description="Disordered" evidence="1">
    <location>
        <begin position="311"/>
        <end position="351"/>
    </location>
</feature>
<feature type="region of interest" description="Disordered" evidence="1">
    <location>
        <begin position="266"/>
        <end position="286"/>
    </location>
</feature>
<proteinExistence type="predicted"/>